<comment type="caution">
    <text evidence="2">The sequence shown here is derived from an EMBL/GenBank/DDBJ whole genome shotgun (WGS) entry which is preliminary data.</text>
</comment>
<organism evidence="2 3">
    <name type="scientific">Plectosphaerella plurivora</name>
    <dbReference type="NCBI Taxonomy" id="936078"/>
    <lineage>
        <taxon>Eukaryota</taxon>
        <taxon>Fungi</taxon>
        <taxon>Dikarya</taxon>
        <taxon>Ascomycota</taxon>
        <taxon>Pezizomycotina</taxon>
        <taxon>Sordariomycetes</taxon>
        <taxon>Hypocreomycetidae</taxon>
        <taxon>Glomerellales</taxon>
        <taxon>Plectosphaerellaceae</taxon>
        <taxon>Plectosphaerella</taxon>
    </lineage>
</organism>
<dbReference type="EMBL" id="JAGSXJ010000018">
    <property type="protein sequence ID" value="KAH6682174.1"/>
    <property type="molecule type" value="Genomic_DNA"/>
</dbReference>
<sequence>MSSHVELYVLSWGIYPRRVLLYLAEKGLDSCPAIKITSCSINNKGMMEAPGKPPGSVPILRLPDGTFIKQSVAILEYLEDVCDNPDPTKEWQLQMADAARDRGSMRGETVQEVARTREILALADEASTLFGFACHKGSVLFVPIEQTSALAAKLVLEYCRKDLKILEDNYFAEQTSLARNGGRASIAHCVLYSLLHFSRKLYGIDLLSGPELPALRTFYESFKERDVERVGEMQYPEEVAKLARQWLPVEQSC</sequence>
<dbReference type="PROSITE" id="PS50404">
    <property type="entry name" value="GST_NTER"/>
    <property type="match status" value="1"/>
</dbReference>
<dbReference type="Proteomes" id="UP000770015">
    <property type="component" value="Unassembled WGS sequence"/>
</dbReference>
<dbReference type="SUPFAM" id="SSF52833">
    <property type="entry name" value="Thioredoxin-like"/>
    <property type="match status" value="1"/>
</dbReference>
<evidence type="ECO:0000313" key="3">
    <source>
        <dbReference type="Proteomes" id="UP000770015"/>
    </source>
</evidence>
<evidence type="ECO:0000313" key="2">
    <source>
        <dbReference type="EMBL" id="KAH6682174.1"/>
    </source>
</evidence>
<dbReference type="Gene3D" id="3.40.30.10">
    <property type="entry name" value="Glutaredoxin"/>
    <property type="match status" value="1"/>
</dbReference>
<proteinExistence type="predicted"/>
<name>A0A9P8V755_9PEZI</name>
<dbReference type="OrthoDB" id="3587182at2759"/>
<dbReference type="InterPro" id="IPR036249">
    <property type="entry name" value="Thioredoxin-like_sf"/>
</dbReference>
<keyword evidence="3" id="KW-1185">Reference proteome</keyword>
<dbReference type="AlphaFoldDB" id="A0A9P8V755"/>
<reference evidence="2" key="1">
    <citation type="journal article" date="2021" name="Nat. Commun.">
        <title>Genetic determinants of endophytism in the Arabidopsis root mycobiome.</title>
        <authorList>
            <person name="Mesny F."/>
            <person name="Miyauchi S."/>
            <person name="Thiergart T."/>
            <person name="Pickel B."/>
            <person name="Atanasova L."/>
            <person name="Karlsson M."/>
            <person name="Huettel B."/>
            <person name="Barry K.W."/>
            <person name="Haridas S."/>
            <person name="Chen C."/>
            <person name="Bauer D."/>
            <person name="Andreopoulos W."/>
            <person name="Pangilinan J."/>
            <person name="LaButti K."/>
            <person name="Riley R."/>
            <person name="Lipzen A."/>
            <person name="Clum A."/>
            <person name="Drula E."/>
            <person name="Henrissat B."/>
            <person name="Kohler A."/>
            <person name="Grigoriev I.V."/>
            <person name="Martin F.M."/>
            <person name="Hacquard S."/>
        </authorList>
    </citation>
    <scope>NUCLEOTIDE SEQUENCE</scope>
    <source>
        <strain evidence="2">MPI-SDFR-AT-0117</strain>
    </source>
</reference>
<evidence type="ECO:0000259" key="1">
    <source>
        <dbReference type="PROSITE" id="PS50404"/>
    </source>
</evidence>
<dbReference type="InterPro" id="IPR004045">
    <property type="entry name" value="Glutathione_S-Trfase_N"/>
</dbReference>
<dbReference type="Pfam" id="PF13409">
    <property type="entry name" value="GST_N_2"/>
    <property type="match status" value="1"/>
</dbReference>
<accession>A0A9P8V755</accession>
<dbReference type="Gene3D" id="1.20.1050.10">
    <property type="match status" value="1"/>
</dbReference>
<gene>
    <name evidence="2" type="ORF">F5X68DRAFT_263190</name>
</gene>
<feature type="domain" description="GST N-terminal" evidence="1">
    <location>
        <begin position="3"/>
        <end position="86"/>
    </location>
</feature>
<protein>
    <recommendedName>
        <fullName evidence="1">GST N-terminal domain-containing protein</fullName>
    </recommendedName>
</protein>